<protein>
    <submittedName>
        <fullName evidence="2">Uncharacterized protein</fullName>
    </submittedName>
</protein>
<feature type="region of interest" description="Disordered" evidence="1">
    <location>
        <begin position="1"/>
        <end position="39"/>
    </location>
</feature>
<evidence type="ECO:0000256" key="1">
    <source>
        <dbReference type="SAM" id="MobiDB-lite"/>
    </source>
</evidence>
<sequence>MIDKVNQLPSSPREDPHEVSPPWDDSSDHGEDPGMVTHSPLETLVNDMTQGILDHLTKTYTFPAKVQARIPAKGETILSSRPSKVAFYEATFPVGLKFSVYPTIKRILNFYNICPAQLSLNAWRCVICVLVIWQFFRMCLKGLPTTLKAGRRNSSSSQGTIENSSRVLLQMKYREFHDHGAPRTFHRFFTPSRGKMSSSGRDKDASRDGLVAASGDEIMSKRIGLAKLVKKVDGKKDNEVSKVDTLSNIGVVQDLVINDSKGKEASPPPKAKKPKPSKTASKGTTRPATPEEGSSKKPAEVNYGCRCFRDGKCLCGRENSCWVILPADKEKVVKLSLDQVVTKFIHILGQVNPPRKLTKAMEIYGTV</sequence>
<dbReference type="EMBL" id="BJWL01000215">
    <property type="protein sequence ID" value="GFS34733.1"/>
    <property type="molecule type" value="Genomic_DNA"/>
</dbReference>
<feature type="region of interest" description="Disordered" evidence="1">
    <location>
        <begin position="187"/>
        <end position="207"/>
    </location>
</feature>
<gene>
    <name evidence="2" type="ORF">Acr_00g0035630</name>
</gene>
<feature type="region of interest" description="Disordered" evidence="1">
    <location>
        <begin position="258"/>
        <end position="298"/>
    </location>
</feature>
<dbReference type="OrthoDB" id="1750920at2759"/>
<dbReference type="Proteomes" id="UP000585474">
    <property type="component" value="Unassembled WGS sequence"/>
</dbReference>
<evidence type="ECO:0000313" key="3">
    <source>
        <dbReference type="Proteomes" id="UP000585474"/>
    </source>
</evidence>
<comment type="caution">
    <text evidence="2">The sequence shown here is derived from an EMBL/GenBank/DDBJ whole genome shotgun (WGS) entry which is preliminary data.</text>
</comment>
<organism evidence="2 3">
    <name type="scientific">Actinidia rufa</name>
    <dbReference type="NCBI Taxonomy" id="165716"/>
    <lineage>
        <taxon>Eukaryota</taxon>
        <taxon>Viridiplantae</taxon>
        <taxon>Streptophyta</taxon>
        <taxon>Embryophyta</taxon>
        <taxon>Tracheophyta</taxon>
        <taxon>Spermatophyta</taxon>
        <taxon>Magnoliopsida</taxon>
        <taxon>eudicotyledons</taxon>
        <taxon>Gunneridae</taxon>
        <taxon>Pentapetalae</taxon>
        <taxon>asterids</taxon>
        <taxon>Ericales</taxon>
        <taxon>Actinidiaceae</taxon>
        <taxon>Actinidia</taxon>
    </lineage>
</organism>
<proteinExistence type="predicted"/>
<name>A0A7J0DI91_9ERIC</name>
<evidence type="ECO:0000313" key="2">
    <source>
        <dbReference type="EMBL" id="GFS34733.1"/>
    </source>
</evidence>
<reference evidence="3" key="1">
    <citation type="submission" date="2019-07" db="EMBL/GenBank/DDBJ databases">
        <title>De Novo Assembly of kiwifruit Actinidia rufa.</title>
        <authorList>
            <person name="Sugita-Konishi S."/>
            <person name="Sato K."/>
            <person name="Mori E."/>
            <person name="Abe Y."/>
            <person name="Kisaki G."/>
            <person name="Hamano K."/>
            <person name="Suezawa K."/>
            <person name="Otani M."/>
            <person name="Fukuda T."/>
            <person name="Manabe T."/>
            <person name="Gomi K."/>
            <person name="Tabuchi M."/>
            <person name="Akimitsu K."/>
            <person name="Kataoka I."/>
        </authorList>
    </citation>
    <scope>NUCLEOTIDE SEQUENCE [LARGE SCALE GENOMIC DNA]</scope>
    <source>
        <strain evidence="3">cv. Fuchu</strain>
    </source>
</reference>
<accession>A0A7J0DI91</accession>
<dbReference type="AlphaFoldDB" id="A0A7J0DI91"/>
<keyword evidence="3" id="KW-1185">Reference proteome</keyword>